<dbReference type="Proteomes" id="UP001144673">
    <property type="component" value="Chromosome 1"/>
</dbReference>
<evidence type="ECO:0000313" key="2">
    <source>
        <dbReference type="Proteomes" id="UP001144673"/>
    </source>
</evidence>
<dbReference type="GeneID" id="80893821"/>
<dbReference type="KEGG" id="amus:LMH87_006662"/>
<sequence>MNCSCIQPSGLDFRPIPYAASILSAEGQTLKPTALRGPDTKKVQKVFFPGRESSDYLAVMPKTGGRCRHRRCFTTLYRWSLSSAPTARR</sequence>
<organism evidence="1 2">
    <name type="scientific">Akanthomyces muscarius</name>
    <name type="common">Entomopathogenic fungus</name>
    <name type="synonym">Lecanicillium muscarium</name>
    <dbReference type="NCBI Taxonomy" id="2231603"/>
    <lineage>
        <taxon>Eukaryota</taxon>
        <taxon>Fungi</taxon>
        <taxon>Dikarya</taxon>
        <taxon>Ascomycota</taxon>
        <taxon>Pezizomycotina</taxon>
        <taxon>Sordariomycetes</taxon>
        <taxon>Hypocreomycetidae</taxon>
        <taxon>Hypocreales</taxon>
        <taxon>Cordycipitaceae</taxon>
        <taxon>Akanthomyces</taxon>
    </lineage>
</organism>
<comment type="caution">
    <text evidence="1">The sequence shown here is derived from an EMBL/GenBank/DDBJ whole genome shotgun (WGS) entry which is preliminary data.</text>
</comment>
<dbReference type="RefSeq" id="XP_056059928.1">
    <property type="nucleotide sequence ID" value="XM_056204587.1"/>
</dbReference>
<keyword evidence="2" id="KW-1185">Reference proteome</keyword>
<reference evidence="1" key="1">
    <citation type="journal article" date="2023" name="Access Microbiol">
        <title>De-novo genome assembly for Akanthomyces muscarius, a biocontrol agent of insect agricultural pests.</title>
        <authorList>
            <person name="Erdos Z."/>
            <person name="Studholme D.J."/>
            <person name="Raymond B."/>
            <person name="Sharma M."/>
        </authorList>
    </citation>
    <scope>NUCLEOTIDE SEQUENCE</scope>
    <source>
        <strain evidence="1">Ve6</strain>
    </source>
</reference>
<accession>A0A9W8QP82</accession>
<protein>
    <submittedName>
        <fullName evidence="1">Uncharacterized protein</fullName>
    </submittedName>
</protein>
<proteinExistence type="predicted"/>
<dbReference type="EMBL" id="JAJHUN010000001">
    <property type="protein sequence ID" value="KAJ4165013.1"/>
    <property type="molecule type" value="Genomic_DNA"/>
</dbReference>
<name>A0A9W8QP82_AKAMU</name>
<evidence type="ECO:0000313" key="1">
    <source>
        <dbReference type="EMBL" id="KAJ4165013.1"/>
    </source>
</evidence>
<gene>
    <name evidence="1" type="ORF">LMH87_006662</name>
</gene>
<dbReference type="AlphaFoldDB" id="A0A9W8QP82"/>